<name>A0A0D7F3U1_RHOPL</name>
<reference evidence="2 3" key="1">
    <citation type="submission" date="2014-11" db="EMBL/GenBank/DDBJ databases">
        <title>Genomics and ecophysiology of heterotrophic nitrogen fixing bacteria isolated from estuarine surface water.</title>
        <authorList>
            <person name="Bentzon-Tilia M."/>
            <person name="Severin I."/>
            <person name="Hansen L.H."/>
            <person name="Riemann L."/>
        </authorList>
    </citation>
    <scope>NUCLEOTIDE SEQUENCE [LARGE SCALE GENOMIC DNA]</scope>
    <source>
        <strain evidence="2 3">BAL398</strain>
    </source>
</reference>
<dbReference type="GO" id="GO:0016829">
    <property type="term" value="F:lyase activity"/>
    <property type="evidence" value="ECO:0007669"/>
    <property type="project" value="UniProtKB-KW"/>
</dbReference>
<dbReference type="EMBL" id="JXXE01000128">
    <property type="protein sequence ID" value="KIZ46427.1"/>
    <property type="molecule type" value="Genomic_DNA"/>
</dbReference>
<dbReference type="RefSeq" id="WP_044407573.1">
    <property type="nucleotide sequence ID" value="NZ_JXXE01000128.1"/>
</dbReference>
<dbReference type="CDD" id="cd01288">
    <property type="entry name" value="FabZ"/>
    <property type="match status" value="1"/>
</dbReference>
<dbReference type="PANTHER" id="PTHR30272:SF1">
    <property type="entry name" value="3-HYDROXYACYL-[ACYL-CARRIER-PROTEIN] DEHYDRATASE"/>
    <property type="match status" value="1"/>
</dbReference>
<evidence type="ECO:0000313" key="3">
    <source>
        <dbReference type="Proteomes" id="UP000032515"/>
    </source>
</evidence>
<proteinExistence type="predicted"/>
<dbReference type="Pfam" id="PF07977">
    <property type="entry name" value="FabA"/>
    <property type="match status" value="1"/>
</dbReference>
<dbReference type="Proteomes" id="UP000032515">
    <property type="component" value="Unassembled WGS sequence"/>
</dbReference>
<dbReference type="Gene3D" id="3.10.129.10">
    <property type="entry name" value="Hotdog Thioesterase"/>
    <property type="match status" value="1"/>
</dbReference>
<dbReference type="InterPro" id="IPR029069">
    <property type="entry name" value="HotDog_dom_sf"/>
</dbReference>
<organism evidence="2 3">
    <name type="scientific">Rhodopseudomonas palustris</name>
    <dbReference type="NCBI Taxonomy" id="1076"/>
    <lineage>
        <taxon>Bacteria</taxon>
        <taxon>Pseudomonadati</taxon>
        <taxon>Pseudomonadota</taxon>
        <taxon>Alphaproteobacteria</taxon>
        <taxon>Hyphomicrobiales</taxon>
        <taxon>Nitrobacteraceae</taxon>
        <taxon>Rhodopseudomonas</taxon>
    </lineage>
</organism>
<dbReference type="STRING" id="1421013.GCA_000504425_01712"/>
<dbReference type="SUPFAM" id="SSF54637">
    <property type="entry name" value="Thioesterase/thiol ester dehydrase-isomerase"/>
    <property type="match status" value="1"/>
</dbReference>
<evidence type="ECO:0000313" key="2">
    <source>
        <dbReference type="EMBL" id="KIZ46427.1"/>
    </source>
</evidence>
<dbReference type="PATRIC" id="fig|1076.23.peg.522"/>
<dbReference type="InterPro" id="IPR013114">
    <property type="entry name" value="FabA_FabZ"/>
</dbReference>
<dbReference type="AlphaFoldDB" id="A0A0D7F3U1"/>
<evidence type="ECO:0000256" key="1">
    <source>
        <dbReference type="ARBA" id="ARBA00023239"/>
    </source>
</evidence>
<gene>
    <name evidence="2" type="ORF">OO17_06740</name>
</gene>
<dbReference type="OrthoDB" id="9812462at2"/>
<accession>A0A0D7F3U1</accession>
<keyword evidence="1" id="KW-0456">Lyase</keyword>
<dbReference type="PANTHER" id="PTHR30272">
    <property type="entry name" value="3-HYDROXYACYL-[ACYL-CARRIER-PROTEIN] DEHYDRATASE"/>
    <property type="match status" value="1"/>
</dbReference>
<sequence length="157" mass="17357">MNLAYFHLIDRIAELNLDERTITVEAQVPQESTIFEGHFPGYPLMPGVLLIEAMAQTSGWLQIALMKFQRMPFLAAVKEAKMRTFVTPGETLTIEASIVHEGSGFTMTAAKIMSGGKLACNATLTFRHVPFPNADLRGHMEVMAKRIGFPEQAMTDG</sequence>
<comment type="caution">
    <text evidence="2">The sequence shown here is derived from an EMBL/GenBank/DDBJ whole genome shotgun (WGS) entry which is preliminary data.</text>
</comment>
<protein>
    <submittedName>
        <fullName evidence="2">3-hydroxyacyl-ACP dehydratase</fullName>
    </submittedName>
</protein>